<sequence length="362" mass="41989">MLTKEKKQQLINDFEDWWDHKLERPIIQVTLKKKNTENVASRGQLLKMVYDNTCPATKVAKSYRAVYESNLYLGDAFPNFYMRSTGILGAMLGQSYHIDEERGTIWFEEMKGKELQDIRPCLDENNWLYQRGMDLIKAFQEEFKDDIAFGIPNLGGMMDIVESMRGANNSLLDLYDDPDEVTRLNDELYNAYEFAYKNYIEQISKQKGLGYSGWISLLSQKPYFISQCDFCCMIGPAQFDEFVTDTLKKEVDLIERSFYHLDGPGAVRHLDRIIECGFAGIQWINGAGSKPIDDKQWSEIYHKVHDAGLLLQINCYNKDELRFIDHIVNLLQTTKGLAFICEGNEEDREEFEKVLSKYGVPR</sequence>
<reference evidence="1" key="1">
    <citation type="journal article" date="2021" name="PeerJ">
        <title>Extensive microbial diversity within the chicken gut microbiome revealed by metagenomics and culture.</title>
        <authorList>
            <person name="Gilroy R."/>
            <person name="Ravi A."/>
            <person name="Getino M."/>
            <person name="Pursley I."/>
            <person name="Horton D.L."/>
            <person name="Alikhan N.F."/>
            <person name="Baker D."/>
            <person name="Gharbi K."/>
            <person name="Hall N."/>
            <person name="Watson M."/>
            <person name="Adriaenssens E.M."/>
            <person name="Foster-Nyarko E."/>
            <person name="Jarju S."/>
            <person name="Secka A."/>
            <person name="Antonio M."/>
            <person name="Oren A."/>
            <person name="Chaudhuri R.R."/>
            <person name="La Ragione R."/>
            <person name="Hildebrand F."/>
            <person name="Pallen M.J."/>
        </authorList>
    </citation>
    <scope>NUCLEOTIDE SEQUENCE</scope>
    <source>
        <strain evidence="1">ChiGjej1B1-14440</strain>
    </source>
</reference>
<protein>
    <recommendedName>
        <fullName evidence="3">Trimethylamine corrinoid protein 2</fullName>
    </recommendedName>
</protein>
<name>A0A9D2BN45_9FIRM</name>
<dbReference type="InterPro" id="IPR038071">
    <property type="entry name" value="UROD/MetE-like_sf"/>
</dbReference>
<evidence type="ECO:0008006" key="3">
    <source>
        <dbReference type="Google" id="ProtNLM"/>
    </source>
</evidence>
<dbReference type="EMBL" id="DXET01000140">
    <property type="protein sequence ID" value="HIX81582.1"/>
    <property type="molecule type" value="Genomic_DNA"/>
</dbReference>
<dbReference type="Proteomes" id="UP000886724">
    <property type="component" value="Unassembled WGS sequence"/>
</dbReference>
<reference evidence="1" key="2">
    <citation type="submission" date="2021-04" db="EMBL/GenBank/DDBJ databases">
        <authorList>
            <person name="Gilroy R."/>
        </authorList>
    </citation>
    <scope>NUCLEOTIDE SEQUENCE</scope>
    <source>
        <strain evidence="1">ChiGjej1B1-14440</strain>
    </source>
</reference>
<dbReference type="AlphaFoldDB" id="A0A9D2BN45"/>
<evidence type="ECO:0000313" key="2">
    <source>
        <dbReference type="Proteomes" id="UP000886724"/>
    </source>
</evidence>
<comment type="caution">
    <text evidence="1">The sequence shown here is derived from an EMBL/GenBank/DDBJ whole genome shotgun (WGS) entry which is preliminary data.</text>
</comment>
<dbReference type="Gene3D" id="3.20.20.210">
    <property type="match status" value="1"/>
</dbReference>
<gene>
    <name evidence="1" type="ORF">H9980_06385</name>
</gene>
<evidence type="ECO:0000313" key="1">
    <source>
        <dbReference type="EMBL" id="HIX81582.1"/>
    </source>
</evidence>
<accession>A0A9D2BN45</accession>
<organism evidence="1 2">
    <name type="scientific">Candidatus Erysipelatoclostridium merdavium</name>
    <dbReference type="NCBI Taxonomy" id="2838566"/>
    <lineage>
        <taxon>Bacteria</taxon>
        <taxon>Bacillati</taxon>
        <taxon>Bacillota</taxon>
        <taxon>Erysipelotrichia</taxon>
        <taxon>Erysipelotrichales</taxon>
        <taxon>Erysipelotrichales incertae sedis</taxon>
    </lineage>
</organism>
<proteinExistence type="predicted"/>